<accession>E9I4V8</accession>
<organism evidence="1 2">
    <name type="scientific">Daphnia pulex</name>
    <name type="common">Water flea</name>
    <dbReference type="NCBI Taxonomy" id="6669"/>
    <lineage>
        <taxon>Eukaryota</taxon>
        <taxon>Metazoa</taxon>
        <taxon>Ecdysozoa</taxon>
        <taxon>Arthropoda</taxon>
        <taxon>Crustacea</taxon>
        <taxon>Branchiopoda</taxon>
        <taxon>Diplostraca</taxon>
        <taxon>Cladocera</taxon>
        <taxon>Anomopoda</taxon>
        <taxon>Daphniidae</taxon>
        <taxon>Daphnia</taxon>
    </lineage>
</organism>
<dbReference type="HOGENOM" id="CLU_108642_0_0_1"/>
<evidence type="ECO:0000313" key="2">
    <source>
        <dbReference type="Proteomes" id="UP000000305"/>
    </source>
</evidence>
<sequence>MTLSLASGNVSQHEEAHSFFMESCGPGTEILVPMLTFVHDGRGTSINVLLHPYLRDARSSNFTASKHNLFYFTGEFLDHFSDRFRPLLRTCSHSPRNYAQVMRGNVEKMDTKTSPVSPKCQRGSSFVVGNMFVLVNPLSATPLFSPNSLARAALFGLVVYKPRGRRVAKPKICRKAPVSGNAP</sequence>
<name>E9I4V8_DAPPU</name>
<reference evidence="1 2" key="1">
    <citation type="journal article" date="2011" name="Science">
        <title>The ecoresponsive genome of Daphnia pulex.</title>
        <authorList>
            <person name="Colbourne J.K."/>
            <person name="Pfrender M.E."/>
            <person name="Gilbert D."/>
            <person name="Thomas W.K."/>
            <person name="Tucker A."/>
            <person name="Oakley T.H."/>
            <person name="Tokishita S."/>
            <person name="Aerts A."/>
            <person name="Arnold G.J."/>
            <person name="Basu M.K."/>
            <person name="Bauer D.J."/>
            <person name="Caceres C.E."/>
            <person name="Carmel L."/>
            <person name="Casola C."/>
            <person name="Choi J.H."/>
            <person name="Detter J.C."/>
            <person name="Dong Q."/>
            <person name="Dusheyko S."/>
            <person name="Eads B.D."/>
            <person name="Frohlich T."/>
            <person name="Geiler-Samerotte K.A."/>
            <person name="Gerlach D."/>
            <person name="Hatcher P."/>
            <person name="Jogdeo S."/>
            <person name="Krijgsveld J."/>
            <person name="Kriventseva E.V."/>
            <person name="Kultz D."/>
            <person name="Laforsch C."/>
            <person name="Lindquist E."/>
            <person name="Lopez J."/>
            <person name="Manak J.R."/>
            <person name="Muller J."/>
            <person name="Pangilinan J."/>
            <person name="Patwardhan R.P."/>
            <person name="Pitluck S."/>
            <person name="Pritham E.J."/>
            <person name="Rechtsteiner A."/>
            <person name="Rho M."/>
            <person name="Rogozin I.B."/>
            <person name="Sakarya O."/>
            <person name="Salamov A."/>
            <person name="Schaack S."/>
            <person name="Shapiro H."/>
            <person name="Shiga Y."/>
            <person name="Skalitzky C."/>
            <person name="Smith Z."/>
            <person name="Souvorov A."/>
            <person name="Sung W."/>
            <person name="Tang Z."/>
            <person name="Tsuchiya D."/>
            <person name="Tu H."/>
            <person name="Vos H."/>
            <person name="Wang M."/>
            <person name="Wolf Y.I."/>
            <person name="Yamagata H."/>
            <person name="Yamada T."/>
            <person name="Ye Y."/>
            <person name="Shaw J.R."/>
            <person name="Andrews J."/>
            <person name="Crease T.J."/>
            <person name="Tang H."/>
            <person name="Lucas S.M."/>
            <person name="Robertson H.M."/>
            <person name="Bork P."/>
            <person name="Koonin E.V."/>
            <person name="Zdobnov E.M."/>
            <person name="Grigoriev I.V."/>
            <person name="Lynch M."/>
            <person name="Boore J.L."/>
        </authorList>
    </citation>
    <scope>NUCLEOTIDE SEQUENCE [LARGE SCALE GENOMIC DNA]</scope>
</reference>
<dbReference type="Proteomes" id="UP000000305">
    <property type="component" value="Unassembled WGS sequence"/>
</dbReference>
<evidence type="ECO:0000313" key="1">
    <source>
        <dbReference type="EMBL" id="EFX60972.1"/>
    </source>
</evidence>
<proteinExistence type="predicted"/>
<protein>
    <submittedName>
        <fullName evidence="1">Uncharacterized protein</fullName>
    </submittedName>
</protein>
<keyword evidence="2" id="KW-1185">Reference proteome</keyword>
<dbReference type="PhylomeDB" id="E9I4V8"/>
<dbReference type="KEGG" id="dpx:DAPPUDRAFT_306345"/>
<dbReference type="EMBL" id="GL735223">
    <property type="protein sequence ID" value="EFX60972.1"/>
    <property type="molecule type" value="Genomic_DNA"/>
</dbReference>
<dbReference type="AlphaFoldDB" id="E9I4V8"/>
<dbReference type="InParanoid" id="E9I4V8"/>
<gene>
    <name evidence="1" type="ORF">DAPPUDRAFT_306345</name>
</gene>